<feature type="transmembrane region" description="Helical" evidence="10">
    <location>
        <begin position="538"/>
        <end position="558"/>
    </location>
</feature>
<evidence type="ECO:0000256" key="6">
    <source>
        <dbReference type="ARBA" id="ARBA00022927"/>
    </source>
</evidence>
<feature type="transmembrane region" description="Helical" evidence="10">
    <location>
        <begin position="251"/>
        <end position="272"/>
    </location>
</feature>
<dbReference type="GO" id="GO:0016020">
    <property type="term" value="C:membrane"/>
    <property type="evidence" value="ECO:0007669"/>
    <property type="project" value="UniProtKB-SubCell"/>
</dbReference>
<dbReference type="FunCoup" id="W3WNZ0">
    <property type="interactions" value="24"/>
</dbReference>
<feature type="region of interest" description="Disordered" evidence="9">
    <location>
        <begin position="1"/>
        <end position="33"/>
    </location>
</feature>
<evidence type="ECO:0000313" key="11">
    <source>
        <dbReference type="EMBL" id="ETS74842.1"/>
    </source>
</evidence>
<sequence length="861" mass="97155">MATSIEVADDAVNAAPSRPDPEKTPVGASTERVSDQIPHKMLEELAPNGEADYILDKINGMSEDEAIEILHEAVQFHADDWNFPSEMRDRMKRLLEGPKAYGEFYERDLRIDAVLMRYSSPYPGVRSVAEHTDDTHVPIETFRAYFLGIGWAVIGTFMSTFFNSRFPSITLSGSVIQILLYPCAKFLEKALPDWGITVKGVRHSLNPGPWTFKEQMFATITYNIAIYTTNSYGMILVQKSDVYYGEKFVNFGYQLMLTLFVQLMGMGFAGYLRRFSVYPVKALWPTILPTIAMNRALTTPEPKENIYGWTISRYNFFYVCTISMFVYYWFPGYLFTALSTFNWMTWIAPENFTLAILTGSSLGLGLFNPITTFDWNVATSSYAALAMPFFATCTQYFGMYNTAYLPINSSSAFANDGTAYEVQKVVIDNKLNHTLYQEYSPPFYSAGYVLTVGANFAFYPVYFLYIMFNQWKTVSQAYVDFYQGLRRGKGNFEGAMDIHNRLMSKYPEVPDWWFLLILVAAIVVSVIFLKIYPLDTPVWLVFLMIGINLIFAVPLSFLSATTGTNLGLGSLIQVITGFILPGNPNAFLFAQTLGSWALAGYGDNYVQDQKMAHYCKIAPRAVFRSQIGTILITCFVAVGTQDFILNNVKGLCTADQPSKFTCANDGAPLYTSSLMWGLLGSERMFNGLYPLFKWCFLIGTLIALVFLAGQSLGPRYLPGVREKLRVQLRPRTFALLDRTLFPFVASLLWLNPILIIQGIQHWAPSNLSYKTPGFILSYIFMYWLPKHRLAWWEKYNYVLSAALTAGVAICALIKFFAVEYDPVSLKWWGNTVSLAGIDGSSTGLLPIPERGYFGPEKGTFI</sequence>
<dbReference type="GO" id="GO:0035673">
    <property type="term" value="F:oligopeptide transmembrane transporter activity"/>
    <property type="evidence" value="ECO:0007669"/>
    <property type="project" value="InterPro"/>
</dbReference>
<dbReference type="AlphaFoldDB" id="W3WNZ0"/>
<evidence type="ECO:0000256" key="2">
    <source>
        <dbReference type="ARBA" id="ARBA00008807"/>
    </source>
</evidence>
<dbReference type="eggNOG" id="KOG2262">
    <property type="taxonomic scope" value="Eukaryota"/>
</dbReference>
<evidence type="ECO:0000313" key="12">
    <source>
        <dbReference type="Proteomes" id="UP000030651"/>
    </source>
</evidence>
<keyword evidence="7 10" id="KW-1133">Transmembrane helix</keyword>
<reference evidence="12" key="1">
    <citation type="journal article" date="2015" name="BMC Genomics">
        <title>Genomic and transcriptomic analysis of the endophytic fungus Pestalotiopsis fici reveals its lifestyle and high potential for synthesis of natural products.</title>
        <authorList>
            <person name="Wang X."/>
            <person name="Zhang X."/>
            <person name="Liu L."/>
            <person name="Xiang M."/>
            <person name="Wang W."/>
            <person name="Sun X."/>
            <person name="Che Y."/>
            <person name="Guo L."/>
            <person name="Liu G."/>
            <person name="Guo L."/>
            <person name="Wang C."/>
            <person name="Yin W.B."/>
            <person name="Stadler M."/>
            <person name="Zhang X."/>
            <person name="Liu X."/>
        </authorList>
    </citation>
    <scope>NUCLEOTIDE SEQUENCE [LARGE SCALE GENOMIC DNA]</scope>
    <source>
        <strain evidence="12">W106-1 / CGMCC3.15140</strain>
    </source>
</reference>
<feature type="transmembrane region" description="Helical" evidence="10">
    <location>
        <begin position="351"/>
        <end position="370"/>
    </location>
</feature>
<feature type="transmembrane region" description="Helical" evidence="10">
    <location>
        <begin position="691"/>
        <end position="713"/>
    </location>
</feature>
<dbReference type="NCBIfam" id="TIGR00728">
    <property type="entry name" value="OPT_sfam"/>
    <property type="match status" value="1"/>
</dbReference>
<keyword evidence="12" id="KW-1185">Reference proteome</keyword>
<feature type="transmembrane region" description="Helical" evidence="10">
    <location>
        <begin position="382"/>
        <end position="400"/>
    </location>
</feature>
<name>W3WNZ0_PESFW</name>
<dbReference type="HOGENOM" id="CLU_004965_1_0_1"/>
<keyword evidence="4 10" id="KW-0812">Transmembrane</keyword>
<keyword evidence="6" id="KW-0653">Protein transport</keyword>
<dbReference type="NCBIfam" id="TIGR00727">
    <property type="entry name" value="ISP4_OPT"/>
    <property type="match status" value="1"/>
</dbReference>
<dbReference type="PANTHER" id="PTHR22601">
    <property type="entry name" value="ISP4 LIKE PROTEIN"/>
    <property type="match status" value="1"/>
</dbReference>
<feature type="transmembrane region" description="Helical" evidence="10">
    <location>
        <begin position="767"/>
        <end position="785"/>
    </location>
</feature>
<keyword evidence="8 10" id="KW-0472">Membrane</keyword>
<comment type="subcellular location">
    <subcellularLocation>
        <location evidence="1">Membrane</location>
        <topology evidence="1">Multi-pass membrane protein</topology>
    </subcellularLocation>
</comment>
<dbReference type="RefSeq" id="XP_007840098.1">
    <property type="nucleotide sequence ID" value="XM_007841907.1"/>
</dbReference>
<evidence type="ECO:0000256" key="8">
    <source>
        <dbReference type="ARBA" id="ARBA00023136"/>
    </source>
</evidence>
<dbReference type="GO" id="GO:0015031">
    <property type="term" value="P:protein transport"/>
    <property type="evidence" value="ECO:0007669"/>
    <property type="project" value="UniProtKB-KW"/>
</dbReference>
<comment type="similarity">
    <text evidence="2">Belongs to the oligopeptide OPT transporter family.</text>
</comment>
<feature type="transmembrane region" description="Helical" evidence="10">
    <location>
        <begin position="797"/>
        <end position="817"/>
    </location>
</feature>
<evidence type="ECO:0000256" key="3">
    <source>
        <dbReference type="ARBA" id="ARBA00022448"/>
    </source>
</evidence>
<dbReference type="InterPro" id="IPR004813">
    <property type="entry name" value="OPT"/>
</dbReference>
<organism evidence="11 12">
    <name type="scientific">Pestalotiopsis fici (strain W106-1 / CGMCC3.15140)</name>
    <dbReference type="NCBI Taxonomy" id="1229662"/>
    <lineage>
        <taxon>Eukaryota</taxon>
        <taxon>Fungi</taxon>
        <taxon>Dikarya</taxon>
        <taxon>Ascomycota</taxon>
        <taxon>Pezizomycotina</taxon>
        <taxon>Sordariomycetes</taxon>
        <taxon>Xylariomycetidae</taxon>
        <taxon>Amphisphaeriales</taxon>
        <taxon>Sporocadaceae</taxon>
        <taxon>Pestalotiopsis</taxon>
    </lineage>
</organism>
<feature type="transmembrane region" description="Helical" evidence="10">
    <location>
        <begin position="144"/>
        <end position="162"/>
    </location>
</feature>
<dbReference type="OMA" id="MWGLLGS"/>
<keyword evidence="3" id="KW-0813">Transport</keyword>
<dbReference type="InParanoid" id="W3WNZ0"/>
<evidence type="ECO:0000256" key="9">
    <source>
        <dbReference type="SAM" id="MobiDB-lite"/>
    </source>
</evidence>
<dbReference type="GeneID" id="19278339"/>
<protein>
    <recommendedName>
        <fullName evidence="13">Oligopeptide transporter 2</fullName>
    </recommendedName>
</protein>
<evidence type="ECO:0000256" key="5">
    <source>
        <dbReference type="ARBA" id="ARBA00022856"/>
    </source>
</evidence>
<evidence type="ECO:0000256" key="10">
    <source>
        <dbReference type="SAM" id="Phobius"/>
    </source>
</evidence>
<feature type="transmembrane region" description="Helical" evidence="10">
    <location>
        <begin position="446"/>
        <end position="468"/>
    </location>
</feature>
<feature type="transmembrane region" description="Helical" evidence="10">
    <location>
        <begin position="733"/>
        <end position="755"/>
    </location>
</feature>
<dbReference type="InterPro" id="IPR004648">
    <property type="entry name" value="Oligpept_transpt"/>
</dbReference>
<evidence type="ECO:0008006" key="13">
    <source>
        <dbReference type="Google" id="ProtNLM"/>
    </source>
</evidence>
<dbReference type="OrthoDB" id="9986677at2759"/>
<proteinExistence type="inferred from homology"/>
<keyword evidence="5" id="KW-0571">Peptide transport</keyword>
<evidence type="ECO:0000256" key="1">
    <source>
        <dbReference type="ARBA" id="ARBA00004141"/>
    </source>
</evidence>
<dbReference type="Pfam" id="PF03169">
    <property type="entry name" value="OPT"/>
    <property type="match status" value="1"/>
</dbReference>
<feature type="transmembrane region" description="Helical" evidence="10">
    <location>
        <begin position="512"/>
        <end position="532"/>
    </location>
</feature>
<dbReference type="KEGG" id="pfy:PFICI_13326"/>
<accession>W3WNZ0</accession>
<feature type="transmembrane region" description="Helical" evidence="10">
    <location>
        <begin position="314"/>
        <end position="331"/>
    </location>
</feature>
<gene>
    <name evidence="11" type="ORF">PFICI_13326</name>
</gene>
<dbReference type="Proteomes" id="UP000030651">
    <property type="component" value="Unassembled WGS sequence"/>
</dbReference>
<evidence type="ECO:0000256" key="7">
    <source>
        <dbReference type="ARBA" id="ARBA00022989"/>
    </source>
</evidence>
<dbReference type="EMBL" id="KI912119">
    <property type="protein sequence ID" value="ETS74842.1"/>
    <property type="molecule type" value="Genomic_DNA"/>
</dbReference>
<evidence type="ECO:0000256" key="4">
    <source>
        <dbReference type="ARBA" id="ARBA00022692"/>
    </source>
</evidence>